<dbReference type="GO" id="GO:0070212">
    <property type="term" value="P:protein poly-ADP-ribosylation"/>
    <property type="evidence" value="ECO:0007669"/>
    <property type="project" value="TreeGrafter"/>
</dbReference>
<dbReference type="EMBL" id="CAJPWZ010002579">
    <property type="protein sequence ID" value="CAG2241104.1"/>
    <property type="molecule type" value="Genomic_DNA"/>
</dbReference>
<dbReference type="SUPFAM" id="SSF52949">
    <property type="entry name" value="Macro domain-like"/>
    <property type="match status" value="3"/>
</dbReference>
<dbReference type="SUPFAM" id="SSF54928">
    <property type="entry name" value="RNA-binding domain, RBD"/>
    <property type="match status" value="2"/>
</dbReference>
<feature type="domain" description="Macro" evidence="9">
    <location>
        <begin position="866"/>
        <end position="1051"/>
    </location>
</feature>
<feature type="compositionally biased region" description="Acidic residues" evidence="7">
    <location>
        <begin position="1"/>
        <end position="11"/>
    </location>
</feature>
<dbReference type="Pfam" id="PF23084">
    <property type="entry name" value="KH_PARP14_1"/>
    <property type="match status" value="1"/>
</dbReference>
<dbReference type="GO" id="GO:0010629">
    <property type="term" value="P:negative regulation of gene expression"/>
    <property type="evidence" value="ECO:0007669"/>
    <property type="project" value="TreeGrafter"/>
</dbReference>
<evidence type="ECO:0000313" key="10">
    <source>
        <dbReference type="EMBL" id="CAG2241104.1"/>
    </source>
</evidence>
<keyword evidence="3" id="KW-0808">Transferase</keyword>
<evidence type="ECO:0000256" key="3">
    <source>
        <dbReference type="ARBA" id="ARBA00022679"/>
    </source>
</evidence>
<dbReference type="PANTHER" id="PTHR14453">
    <property type="entry name" value="PARP/ZINC FINGER CCCH TYPE DOMAIN CONTAINING PROTEIN"/>
    <property type="match status" value="1"/>
</dbReference>
<evidence type="ECO:0000313" key="11">
    <source>
        <dbReference type="Proteomes" id="UP000683360"/>
    </source>
</evidence>
<evidence type="ECO:0008006" key="12">
    <source>
        <dbReference type="Google" id="ProtNLM"/>
    </source>
</evidence>
<dbReference type="PROSITE" id="PS50102">
    <property type="entry name" value="RRM"/>
    <property type="match status" value="1"/>
</dbReference>
<dbReference type="PROSITE" id="PS51154">
    <property type="entry name" value="MACRO"/>
    <property type="match status" value="3"/>
</dbReference>
<sequence length="1760" mass="198502">MEETVPNDDWEVIGNDSNNDEDKDCQHQTKMLKVSKIPQTSTEDTLIFFFENTRKYGGGDIESISYDKRSSTAIITFAEDGGVEKVLKKVPICFGKTILEVEAYIPDKSLQNESTEDDYSSPESDFEAETVCTIEVSGMKKTTTEDTVMYYFESRKGAHADVKSIEFVENKNMYLVTFENEEAVNTAMEKKHRIDGAELHVKKHVPPKRYPNKVLISGLGENISADGLINFLEAKTKIDVETVEMGEEGFGKAIVTFEKSIDIEEIQSALKNKSFDGNHLKVHPVEVSNCIIVRGYSEETTYEAIENYFENKRRSGVENVTECKMNEEENYCVIFFEDPKDAIVATQREHEVSKCALSVNIFYDCLGIPTDNEEGSKFKPLPPVTVHNFDKQKVKFMLHLNSSKEEFQKELNKMHAEVHWPSHGEESILTIHPTLTRNTKDWQKISKTWEVDVRKEVDVFSQKLLVEKLSTLQESWDQVMNKVREIDIPNPDNVILSVEKPPICEIQIVGITSDVAAVSRKIKNVIDEITEDLNIKKQQVTEDVQLKHHQLVILDLTDFPSNTQNTLGNIEININIEALKIKFKGISSSVVSAKLQMYEVTGSISSTSLGSKSPEFIQFLDEPKVTKSVLKRMKDQQCIGVWEVHNRKITLYSTSDEEVSKVADVFKDSIIETKVDVDNFQKSLLHSKKWIQHLKAIEDECHRKLISVKIIADKQEDIILLCTSKAETAAIKEEIQNFFYSNTEIELKLEVEKSKLKFLQEYMKDEVENLERRMKQQQIIVAVKSDNVLVKANQEGIQEAQKCVNELVKNIYRTENSVDKPGLHKLMDTDKGKSKLKMIGKQAGVIISIEGGDRSIQGSKSSTNLDGRVIYIAAGGQEVIVIKADITALSVDVIVNAANKDLVHTGGLAKVLINKGGISIQHECDQYTKHHGQLSEGEVFCSGPGSLHCKHIVHAVGPIWQGGRNKEEGQLYDCVTTSLEETDKRNLSSIAIPALCTGIFGYPASEATKVITESVRDYFKRPHSSSIKTVFLCDIVTSTVDLFVKAANKFFNQPDSKYHSRPGRGRSANRFEDASHNKGRQNITSGNIKIKIRKEDLHKMKVDAIVNTTSRDLELSKERMLPETSQWCRVWKVAVTSGGRLHCKIVCHGSLEQWKSDGSSIKVFESFIMNCLHTADKKGFRSIAFPAMGTGKLNYPRDLVAKHMYKCVEDFSSKNPKSTITEVFFVLYHKDHLTVQAFEDQEKIQLKSRVEHETPTTFQGKGNKKPEDDKVYSINLGKLVLKVYQGDITAVQVEVIVNSSNTNLDMSLGEVSKAILQKGGDKIKKQLLNQKTDMKNDGIAVTACKGSGLLCDVVIHVDMQDTTHKLKEKITHVLEKTEELGKISVAFPALGTSNANITIKDAAEEMYSAVRQFQSTSPQHVKEVHVVIFKNDQMKIFMETIKACVITGNKKGWMDYVYDYAIDYFGYGQLSDNQTKILTEDRTKMSSDKQSTAVTFVIYAKNKKEAERAVTVLETELDQEYVSRKIKDRMVAELNPEQITALKFIGKSENVEIHVDKGNKEIVLTGIIDNISSAMSAANKIIQTAQEQKQLNQKAKLVTDMVQWSFVEEQNGRKTFVEFPHDVNLLLEEAFKDDSTKVTFLASDGSKMVIDLTSYKMFSEDDPTDDNGVIRKTKLVSDSDFKPPEHWDDMADDEYIKIVPLNERRPVWHGTNKQAIENIINTGFNRSYCSVTAYGKGVYFAVNVSYSAPSYSRVLIQLMA</sequence>
<dbReference type="Pfam" id="PF00644">
    <property type="entry name" value="PARP"/>
    <property type="match status" value="1"/>
</dbReference>
<comment type="subcellular location">
    <subcellularLocation>
        <location evidence="1">Nucleus</location>
    </subcellularLocation>
</comment>
<dbReference type="Gene3D" id="3.90.228.10">
    <property type="match status" value="1"/>
</dbReference>
<dbReference type="GO" id="GO:1990404">
    <property type="term" value="F:NAD+-protein mono-ADP-ribosyltransferase activity"/>
    <property type="evidence" value="ECO:0007669"/>
    <property type="project" value="TreeGrafter"/>
</dbReference>
<dbReference type="SMART" id="SM00506">
    <property type="entry name" value="A1pp"/>
    <property type="match status" value="3"/>
</dbReference>
<evidence type="ECO:0000256" key="6">
    <source>
        <dbReference type="PROSITE-ProRule" id="PRU00176"/>
    </source>
</evidence>
<accession>A0A8S3UER9</accession>
<gene>
    <name evidence="10" type="ORF">MEDL_53380</name>
</gene>
<dbReference type="PANTHER" id="PTHR14453:SF102">
    <property type="entry name" value="PROTEIN MONO-ADP-RIBOSYLTRANSFERASE PARP14-LIKE"/>
    <property type="match status" value="1"/>
</dbReference>
<dbReference type="Gene3D" id="3.30.70.330">
    <property type="match status" value="3"/>
</dbReference>
<dbReference type="Gene3D" id="3.40.220.10">
    <property type="entry name" value="Leucine Aminopeptidase, subunit E, domain 1"/>
    <property type="match status" value="3"/>
</dbReference>
<evidence type="ECO:0000256" key="5">
    <source>
        <dbReference type="ARBA" id="ARBA00023242"/>
    </source>
</evidence>
<comment type="caution">
    <text evidence="10">The sequence shown here is derived from an EMBL/GenBank/DDBJ whole genome shotgun (WGS) entry which is preliminary data.</text>
</comment>
<feature type="domain" description="Macro" evidence="9">
    <location>
        <begin position="1077"/>
        <end position="1244"/>
    </location>
</feature>
<dbReference type="InterPro" id="IPR057044">
    <property type="entry name" value="PARP14_KH_1"/>
</dbReference>
<keyword evidence="4" id="KW-0520">NAD</keyword>
<evidence type="ECO:0000256" key="2">
    <source>
        <dbReference type="ARBA" id="ARBA00022676"/>
    </source>
</evidence>
<dbReference type="SMART" id="SM00360">
    <property type="entry name" value="RRM"/>
    <property type="match status" value="4"/>
</dbReference>
<dbReference type="InterPro" id="IPR035979">
    <property type="entry name" value="RBD_domain_sf"/>
</dbReference>
<dbReference type="CDD" id="cd02907">
    <property type="entry name" value="Macro_Af1521_BAL-like"/>
    <property type="match status" value="1"/>
</dbReference>
<feature type="domain" description="Macro" evidence="9">
    <location>
        <begin position="1268"/>
        <end position="1445"/>
    </location>
</feature>
<protein>
    <recommendedName>
        <fullName evidence="12">Poly [ADP-ribose] polymerase</fullName>
    </recommendedName>
</protein>
<dbReference type="InterPro" id="IPR000504">
    <property type="entry name" value="RRM_dom"/>
</dbReference>
<evidence type="ECO:0000256" key="4">
    <source>
        <dbReference type="ARBA" id="ARBA00023027"/>
    </source>
</evidence>
<evidence type="ECO:0000259" key="8">
    <source>
        <dbReference type="PROSITE" id="PS50102"/>
    </source>
</evidence>
<dbReference type="InterPro" id="IPR052056">
    <property type="entry name" value="Mono-ARTD/PARP"/>
</dbReference>
<dbReference type="Pfam" id="PF01661">
    <property type="entry name" value="Macro"/>
    <property type="match status" value="3"/>
</dbReference>
<dbReference type="GO" id="GO:0003723">
    <property type="term" value="F:RNA binding"/>
    <property type="evidence" value="ECO:0007669"/>
    <property type="project" value="UniProtKB-UniRule"/>
</dbReference>
<keyword evidence="2" id="KW-0328">Glycosyltransferase</keyword>
<dbReference type="GO" id="GO:0005634">
    <property type="term" value="C:nucleus"/>
    <property type="evidence" value="ECO:0007669"/>
    <property type="project" value="UniProtKB-SubCell"/>
</dbReference>
<evidence type="ECO:0000256" key="7">
    <source>
        <dbReference type="SAM" id="MobiDB-lite"/>
    </source>
</evidence>
<feature type="region of interest" description="Disordered" evidence="7">
    <location>
        <begin position="1"/>
        <end position="24"/>
    </location>
</feature>
<dbReference type="InterPro" id="IPR043472">
    <property type="entry name" value="Macro_dom-like"/>
</dbReference>
<dbReference type="Gene3D" id="3.30.720.50">
    <property type="match status" value="1"/>
</dbReference>
<dbReference type="InterPro" id="IPR002589">
    <property type="entry name" value="Macro_dom"/>
</dbReference>
<keyword evidence="11" id="KW-1185">Reference proteome</keyword>
<keyword evidence="5" id="KW-0539">Nucleus</keyword>
<dbReference type="InterPro" id="IPR012317">
    <property type="entry name" value="Poly(ADP-ribose)pol_cat_dom"/>
</dbReference>
<evidence type="ECO:0000256" key="1">
    <source>
        <dbReference type="ARBA" id="ARBA00004123"/>
    </source>
</evidence>
<dbReference type="InterPro" id="IPR012677">
    <property type="entry name" value="Nucleotide-bd_a/b_plait_sf"/>
</dbReference>
<dbReference type="SUPFAM" id="SSF56399">
    <property type="entry name" value="ADP-ribosylation"/>
    <property type="match status" value="1"/>
</dbReference>
<dbReference type="Pfam" id="PF23085">
    <property type="entry name" value="RRM_PARP14_3"/>
    <property type="match status" value="3"/>
</dbReference>
<reference evidence="10" key="1">
    <citation type="submission" date="2021-03" db="EMBL/GenBank/DDBJ databases">
        <authorList>
            <person name="Bekaert M."/>
        </authorList>
    </citation>
    <scope>NUCLEOTIDE SEQUENCE</scope>
</reference>
<organism evidence="10 11">
    <name type="scientific">Mytilus edulis</name>
    <name type="common">Blue mussel</name>
    <dbReference type="NCBI Taxonomy" id="6550"/>
    <lineage>
        <taxon>Eukaryota</taxon>
        <taxon>Metazoa</taxon>
        <taxon>Spiralia</taxon>
        <taxon>Lophotrochozoa</taxon>
        <taxon>Mollusca</taxon>
        <taxon>Bivalvia</taxon>
        <taxon>Autobranchia</taxon>
        <taxon>Pteriomorphia</taxon>
        <taxon>Mytilida</taxon>
        <taxon>Mytiloidea</taxon>
        <taxon>Mytilidae</taxon>
        <taxon>Mytilinae</taxon>
        <taxon>Mytilus</taxon>
    </lineage>
</organism>
<proteinExistence type="predicted"/>
<dbReference type="InterPro" id="IPR037197">
    <property type="entry name" value="WWE_dom_sf"/>
</dbReference>
<dbReference type="GO" id="GO:0003950">
    <property type="term" value="F:NAD+ poly-ADP-ribosyltransferase activity"/>
    <property type="evidence" value="ECO:0007669"/>
    <property type="project" value="InterPro"/>
</dbReference>
<keyword evidence="6" id="KW-0694">RNA-binding</keyword>
<dbReference type="OrthoDB" id="6159649at2759"/>
<feature type="region of interest" description="Disordered" evidence="7">
    <location>
        <begin position="1055"/>
        <end position="1082"/>
    </location>
</feature>
<dbReference type="Proteomes" id="UP000683360">
    <property type="component" value="Unassembled WGS sequence"/>
</dbReference>
<dbReference type="GO" id="GO:0003714">
    <property type="term" value="F:transcription corepressor activity"/>
    <property type="evidence" value="ECO:0007669"/>
    <property type="project" value="TreeGrafter"/>
</dbReference>
<name>A0A8S3UER9_MYTED</name>
<dbReference type="GO" id="GO:0005737">
    <property type="term" value="C:cytoplasm"/>
    <property type="evidence" value="ECO:0007669"/>
    <property type="project" value="TreeGrafter"/>
</dbReference>
<feature type="domain" description="RRM" evidence="8">
    <location>
        <begin position="132"/>
        <end position="206"/>
    </location>
</feature>
<evidence type="ECO:0000259" key="9">
    <source>
        <dbReference type="PROSITE" id="PS51154"/>
    </source>
</evidence>